<organism evidence="1 2">
    <name type="scientific">Plakobranchus ocellatus</name>
    <dbReference type="NCBI Taxonomy" id="259542"/>
    <lineage>
        <taxon>Eukaryota</taxon>
        <taxon>Metazoa</taxon>
        <taxon>Spiralia</taxon>
        <taxon>Lophotrochozoa</taxon>
        <taxon>Mollusca</taxon>
        <taxon>Gastropoda</taxon>
        <taxon>Heterobranchia</taxon>
        <taxon>Euthyneura</taxon>
        <taxon>Panpulmonata</taxon>
        <taxon>Sacoglossa</taxon>
        <taxon>Placobranchoidea</taxon>
        <taxon>Plakobranchidae</taxon>
        <taxon>Plakobranchus</taxon>
    </lineage>
</organism>
<dbReference type="EMBL" id="BLXT01008021">
    <property type="protein sequence ID" value="GFO45221.1"/>
    <property type="molecule type" value="Genomic_DNA"/>
</dbReference>
<dbReference type="AlphaFoldDB" id="A0AAV4DMP6"/>
<sequence>MKKASCPNSIIWNKPCREIIMNYGNTADEMAVLCSEGRDGWLLPSHISWLLEKATLSQKEAICLCLPGPGPEELQQLFFARQG</sequence>
<name>A0AAV4DMP6_9GAST</name>
<dbReference type="Proteomes" id="UP000735302">
    <property type="component" value="Unassembled WGS sequence"/>
</dbReference>
<evidence type="ECO:0000313" key="2">
    <source>
        <dbReference type="Proteomes" id="UP000735302"/>
    </source>
</evidence>
<evidence type="ECO:0000313" key="1">
    <source>
        <dbReference type="EMBL" id="GFO45221.1"/>
    </source>
</evidence>
<proteinExistence type="predicted"/>
<accession>A0AAV4DMP6</accession>
<gene>
    <name evidence="1" type="ORF">PoB_007172600</name>
</gene>
<reference evidence="1 2" key="1">
    <citation type="journal article" date="2021" name="Elife">
        <title>Chloroplast acquisition without the gene transfer in kleptoplastic sea slugs, Plakobranchus ocellatus.</title>
        <authorList>
            <person name="Maeda T."/>
            <person name="Takahashi S."/>
            <person name="Yoshida T."/>
            <person name="Shimamura S."/>
            <person name="Takaki Y."/>
            <person name="Nagai Y."/>
            <person name="Toyoda A."/>
            <person name="Suzuki Y."/>
            <person name="Arimoto A."/>
            <person name="Ishii H."/>
            <person name="Satoh N."/>
            <person name="Nishiyama T."/>
            <person name="Hasebe M."/>
            <person name="Maruyama T."/>
            <person name="Minagawa J."/>
            <person name="Obokata J."/>
            <person name="Shigenobu S."/>
        </authorList>
    </citation>
    <scope>NUCLEOTIDE SEQUENCE [LARGE SCALE GENOMIC DNA]</scope>
</reference>
<protein>
    <submittedName>
        <fullName evidence="1">Uncharacterized protein</fullName>
    </submittedName>
</protein>
<keyword evidence="2" id="KW-1185">Reference proteome</keyword>
<comment type="caution">
    <text evidence="1">The sequence shown here is derived from an EMBL/GenBank/DDBJ whole genome shotgun (WGS) entry which is preliminary data.</text>
</comment>